<evidence type="ECO:0000256" key="6">
    <source>
        <dbReference type="ARBA" id="ARBA00022777"/>
    </source>
</evidence>
<dbReference type="InParanoid" id="V4UDI7"/>
<comment type="catalytic activity">
    <reaction evidence="9">
        <text>L-seryl-[protein] + ATP = O-phospho-L-seryl-[protein] + ADP + H(+)</text>
        <dbReference type="Rhea" id="RHEA:17989"/>
        <dbReference type="Rhea" id="RHEA-COMP:9863"/>
        <dbReference type="Rhea" id="RHEA-COMP:11604"/>
        <dbReference type="ChEBI" id="CHEBI:15378"/>
        <dbReference type="ChEBI" id="CHEBI:29999"/>
        <dbReference type="ChEBI" id="CHEBI:30616"/>
        <dbReference type="ChEBI" id="CHEBI:83421"/>
        <dbReference type="ChEBI" id="CHEBI:456216"/>
        <dbReference type="EC" id="2.7.11.1"/>
    </reaction>
</comment>
<gene>
    <name evidence="13" type="ORF">CICLE_v10027754mg</name>
</gene>
<dbReference type="GO" id="GO:0055028">
    <property type="term" value="C:cortical microtubule"/>
    <property type="evidence" value="ECO:0007669"/>
    <property type="project" value="TreeGrafter"/>
</dbReference>
<feature type="region of interest" description="Disordered" evidence="11">
    <location>
        <begin position="471"/>
        <end position="518"/>
    </location>
</feature>
<evidence type="ECO:0000256" key="10">
    <source>
        <dbReference type="PROSITE-ProRule" id="PRU10141"/>
    </source>
</evidence>
<sequence length="966" mass="106233">MESRMDQYEIMEQIGRGAFGAAILVNHRAEKKKYVLKKIRLARQTERCRRSAHQEMALIARVQHPYIVEFKEAWVEKGCYVCIVTGYCEGGDMAELMKKSNGAYFPEEKLCKWFAQLLLAVDYLHSNYVLHRDLKCSNIFLTKDQDVRLGDFGLAKTLKADDLASSVVGTPNYMCPELLADIPYGFKSDIWSLGCCMYEMAAHRPAFKAFDMAGLISKINRSSIGPLPSCYSPSLKTLIKGMLRKNPEHRPSASELLKHPFLQHFVDQYRPTFPPAACSPEKPISIAHESRRCMAESQNSSSSASDKDSLRSGDRNISATVLNSENKATDTDLISIDDEDGPEQPPPCEEEHGPDVCIVKMDERAVMKPSHSEQISTVESKQPKTIKSIMMALKEGKVRENGSPMRSTRTKAVGTPTQRCNTEASPKVLKPYSVAPGLKSNADTQGLAPAKLMFDSAKRVQGSNTLKHQLPVIDSSPKTKPRHDGIPPTGPVKHVGEDGLSTKTRQKTPPSNMVRRSPFPARTKQVGIDIPNTVSNTMKVAPMVAPKELENTPHQVPNGRLIRIYRQNSQESQKAVVGHSRGMPTESSNSVSSSVSIQAFELCDDATTPFIDMTEQTHIDDDTIVRHEALEALPPGCSQSHLRSDKSGSTSGENLGHDHKTVMCSTDTSEDLSCLQKITGSDGRISSKTPSPVPRIIHIQKDPDDTPLNRTSSRSDVPVQSNPPTASNSDEKFTLRELLSSVAESTPSVPSSISPTQNNLQLDKGIILQNPVIEKSGAGQRPPAFDDVIHVIRHSSFRVGSEQPVLETVEVGVQNVDVGKLINVVRDELEMRNMATPVALKSSSCSESVSLKSNISDQSGDKEMDVRNPNSAAISNSSEQSKPNSPVTEDETPVKEILDVRSFRQRADALEGLLELSAELLQQNRLEELAVVLKPFGKDKVSPRETAIWLAKSLKGMMIEECGRSS</sequence>
<keyword evidence="4" id="KW-0808">Transferase</keyword>
<dbReference type="Gramene" id="ESR37364">
    <property type="protein sequence ID" value="ESR37364"/>
    <property type="gene ID" value="CICLE_v10027754mg"/>
</dbReference>
<dbReference type="GO" id="GO:0007017">
    <property type="term" value="P:microtubule-based process"/>
    <property type="evidence" value="ECO:0007669"/>
    <property type="project" value="TreeGrafter"/>
</dbReference>
<evidence type="ECO:0000256" key="4">
    <source>
        <dbReference type="ARBA" id="ARBA00022679"/>
    </source>
</evidence>
<dbReference type="InterPro" id="IPR017441">
    <property type="entry name" value="Protein_kinase_ATP_BS"/>
</dbReference>
<dbReference type="Proteomes" id="UP000030687">
    <property type="component" value="Unassembled WGS sequence"/>
</dbReference>
<dbReference type="AlphaFoldDB" id="V4UDI7"/>
<organism evidence="13 14">
    <name type="scientific">Citrus clementina</name>
    <name type="common">Clementine</name>
    <name type="synonym">Citrus deliciosa x Citrus sinensis</name>
    <dbReference type="NCBI Taxonomy" id="85681"/>
    <lineage>
        <taxon>Eukaryota</taxon>
        <taxon>Viridiplantae</taxon>
        <taxon>Streptophyta</taxon>
        <taxon>Embryophyta</taxon>
        <taxon>Tracheophyta</taxon>
        <taxon>Spermatophyta</taxon>
        <taxon>Magnoliopsida</taxon>
        <taxon>eudicotyledons</taxon>
        <taxon>Gunneridae</taxon>
        <taxon>Pentapetalae</taxon>
        <taxon>rosids</taxon>
        <taxon>malvids</taxon>
        <taxon>Sapindales</taxon>
        <taxon>Rutaceae</taxon>
        <taxon>Aurantioideae</taxon>
        <taxon>Citrus</taxon>
    </lineage>
</organism>
<comment type="catalytic activity">
    <reaction evidence="8">
        <text>L-threonyl-[protein] + ATP = O-phospho-L-threonyl-[protein] + ADP + H(+)</text>
        <dbReference type="Rhea" id="RHEA:46608"/>
        <dbReference type="Rhea" id="RHEA-COMP:11060"/>
        <dbReference type="Rhea" id="RHEA-COMP:11605"/>
        <dbReference type="ChEBI" id="CHEBI:15378"/>
        <dbReference type="ChEBI" id="CHEBI:30013"/>
        <dbReference type="ChEBI" id="CHEBI:30616"/>
        <dbReference type="ChEBI" id="CHEBI:61977"/>
        <dbReference type="ChEBI" id="CHEBI:456216"/>
        <dbReference type="EC" id="2.7.11.1"/>
    </reaction>
</comment>
<evidence type="ECO:0000259" key="12">
    <source>
        <dbReference type="PROSITE" id="PS50011"/>
    </source>
</evidence>
<evidence type="ECO:0000256" key="2">
    <source>
        <dbReference type="ARBA" id="ARBA00012513"/>
    </source>
</evidence>
<feature type="region of interest" description="Disordered" evidence="11">
    <location>
        <begin position="399"/>
        <end position="422"/>
    </location>
</feature>
<dbReference type="FunFam" id="1.10.510.10:FF:000504">
    <property type="entry name" value="Serine/threonine-protein kinase Nek5"/>
    <property type="match status" value="1"/>
</dbReference>
<dbReference type="Pfam" id="PF00069">
    <property type="entry name" value="Pkinase"/>
    <property type="match status" value="1"/>
</dbReference>
<dbReference type="InterPro" id="IPR008271">
    <property type="entry name" value="Ser/Thr_kinase_AS"/>
</dbReference>
<dbReference type="Gene3D" id="1.10.510.10">
    <property type="entry name" value="Transferase(Phosphotransferase) domain 1"/>
    <property type="match status" value="1"/>
</dbReference>
<feature type="region of interest" description="Disordered" evidence="11">
    <location>
        <begin position="850"/>
        <end position="893"/>
    </location>
</feature>
<reference evidence="13 14" key="1">
    <citation type="submission" date="2013-10" db="EMBL/GenBank/DDBJ databases">
        <authorList>
            <consortium name="International Citrus Genome Consortium"/>
            <person name="Jenkins J."/>
            <person name="Schmutz J."/>
            <person name="Prochnik S."/>
            <person name="Rokhsar D."/>
            <person name="Gmitter F."/>
            <person name="Ollitrault P."/>
            <person name="Machado M."/>
            <person name="Talon M."/>
            <person name="Wincker P."/>
            <person name="Jaillon O."/>
            <person name="Morgante M."/>
        </authorList>
    </citation>
    <scope>NUCLEOTIDE SEQUENCE</scope>
    <source>
        <strain evidence="14">cv. Clemenules</strain>
    </source>
</reference>
<feature type="region of interest" description="Disordered" evidence="11">
    <location>
        <begin position="680"/>
        <end position="732"/>
    </location>
</feature>
<evidence type="ECO:0000256" key="7">
    <source>
        <dbReference type="ARBA" id="ARBA00022840"/>
    </source>
</evidence>
<evidence type="ECO:0000256" key="5">
    <source>
        <dbReference type="ARBA" id="ARBA00022741"/>
    </source>
</evidence>
<keyword evidence="6" id="KW-0418">Kinase</keyword>
<protein>
    <recommendedName>
        <fullName evidence="2">non-specific serine/threonine protein kinase</fullName>
        <ecNumber evidence="2">2.7.11.1</ecNumber>
    </recommendedName>
</protein>
<dbReference type="Gene3D" id="3.30.200.20">
    <property type="entry name" value="Phosphorylase Kinase, domain 1"/>
    <property type="match status" value="1"/>
</dbReference>
<dbReference type="FunCoup" id="V4UDI7">
    <property type="interactions" value="1842"/>
</dbReference>
<accession>V4UDI7</accession>
<feature type="domain" description="Protein kinase" evidence="12">
    <location>
        <begin position="8"/>
        <end position="262"/>
    </location>
</feature>
<dbReference type="PROSITE" id="PS00107">
    <property type="entry name" value="PROTEIN_KINASE_ATP"/>
    <property type="match status" value="1"/>
</dbReference>
<evidence type="ECO:0000256" key="8">
    <source>
        <dbReference type="ARBA" id="ARBA00047899"/>
    </source>
</evidence>
<dbReference type="GO" id="GO:0004674">
    <property type="term" value="F:protein serine/threonine kinase activity"/>
    <property type="evidence" value="ECO:0007669"/>
    <property type="project" value="UniProtKB-KW"/>
</dbReference>
<dbReference type="InterPro" id="IPR000719">
    <property type="entry name" value="Prot_kinase_dom"/>
</dbReference>
<keyword evidence="7 10" id="KW-0067">ATP-binding</keyword>
<feature type="compositionally biased region" description="Polar residues" evidence="11">
    <location>
        <begin position="637"/>
        <end position="653"/>
    </location>
</feature>
<dbReference type="InterPro" id="IPR011009">
    <property type="entry name" value="Kinase-like_dom_sf"/>
</dbReference>
<dbReference type="GO" id="GO:0005524">
    <property type="term" value="F:ATP binding"/>
    <property type="evidence" value="ECO:0007669"/>
    <property type="project" value="UniProtKB-UniRule"/>
</dbReference>
<name>V4UDI7_CITCL</name>
<dbReference type="OMA" id="IMRYNAR"/>
<comment type="similarity">
    <text evidence="1">Belongs to the protein kinase superfamily. NEK Ser/Thr protein kinase family. NIMA subfamily.</text>
</comment>
<proteinExistence type="inferred from homology"/>
<evidence type="ECO:0000256" key="1">
    <source>
        <dbReference type="ARBA" id="ARBA00010886"/>
    </source>
</evidence>
<dbReference type="KEGG" id="cic:CICLE_v10027754mg"/>
<keyword evidence="14" id="KW-1185">Reference proteome</keyword>
<dbReference type="PROSITE" id="PS50011">
    <property type="entry name" value="PROTEIN_KINASE_DOM"/>
    <property type="match status" value="1"/>
</dbReference>
<dbReference type="PANTHER" id="PTHR43671:SF98">
    <property type="entry name" value="SERINE_THREONINE-PROTEIN KINASE NEK11"/>
    <property type="match status" value="1"/>
</dbReference>
<dbReference type="FunFam" id="3.30.200.20:FF:000108">
    <property type="entry name" value="Serine/threonine-protein kinase Nek2"/>
    <property type="match status" value="1"/>
</dbReference>
<feature type="compositionally biased region" description="Basic and acidic residues" evidence="11">
    <location>
        <begin position="305"/>
        <end position="314"/>
    </location>
</feature>
<dbReference type="EMBL" id="KI536978">
    <property type="protein sequence ID" value="ESR37364.1"/>
    <property type="molecule type" value="Genomic_DNA"/>
</dbReference>
<dbReference type="InterPro" id="IPR050660">
    <property type="entry name" value="NEK_Ser/Thr_kinase"/>
</dbReference>
<dbReference type="PANTHER" id="PTHR43671">
    <property type="entry name" value="SERINE/THREONINE-PROTEIN KINASE NEK"/>
    <property type="match status" value="1"/>
</dbReference>
<feature type="compositionally biased region" description="Polar residues" evidence="11">
    <location>
        <begin position="501"/>
        <end position="511"/>
    </location>
</feature>
<dbReference type="eggNOG" id="KOG0589">
    <property type="taxonomic scope" value="Eukaryota"/>
</dbReference>
<keyword evidence="3" id="KW-0723">Serine/threonine-protein kinase</keyword>
<evidence type="ECO:0000256" key="3">
    <source>
        <dbReference type="ARBA" id="ARBA00022527"/>
    </source>
</evidence>
<feature type="compositionally biased region" description="Polar residues" evidence="11">
    <location>
        <begin position="315"/>
        <end position="326"/>
    </location>
</feature>
<feature type="region of interest" description="Disordered" evidence="11">
    <location>
        <begin position="290"/>
        <end position="352"/>
    </location>
</feature>
<dbReference type="CDD" id="cd08215">
    <property type="entry name" value="STKc_Nek"/>
    <property type="match status" value="1"/>
</dbReference>
<dbReference type="PROSITE" id="PS00108">
    <property type="entry name" value="PROTEIN_KINASE_ST"/>
    <property type="match status" value="1"/>
</dbReference>
<evidence type="ECO:0000256" key="9">
    <source>
        <dbReference type="ARBA" id="ARBA00048679"/>
    </source>
</evidence>
<evidence type="ECO:0000313" key="14">
    <source>
        <dbReference type="Proteomes" id="UP000030687"/>
    </source>
</evidence>
<evidence type="ECO:0000256" key="11">
    <source>
        <dbReference type="SAM" id="MobiDB-lite"/>
    </source>
</evidence>
<keyword evidence="5 10" id="KW-0547">Nucleotide-binding</keyword>
<dbReference type="SUPFAM" id="SSF56112">
    <property type="entry name" value="Protein kinase-like (PK-like)"/>
    <property type="match status" value="1"/>
</dbReference>
<feature type="compositionally biased region" description="Polar residues" evidence="11">
    <location>
        <begin position="708"/>
        <end position="728"/>
    </location>
</feature>
<feature type="binding site" evidence="10">
    <location>
        <position position="37"/>
    </location>
    <ligand>
        <name>ATP</name>
        <dbReference type="ChEBI" id="CHEBI:30616"/>
    </ligand>
</feature>
<dbReference type="SMART" id="SM00220">
    <property type="entry name" value="S_TKc"/>
    <property type="match status" value="1"/>
</dbReference>
<feature type="compositionally biased region" description="Polar residues" evidence="11">
    <location>
        <begin position="680"/>
        <end position="690"/>
    </location>
</feature>
<feature type="region of interest" description="Disordered" evidence="11">
    <location>
        <begin position="633"/>
        <end position="661"/>
    </location>
</feature>
<dbReference type="EC" id="2.7.11.1" evidence="2"/>
<feature type="compositionally biased region" description="Polar residues" evidence="11">
    <location>
        <begin position="868"/>
        <end position="887"/>
    </location>
</feature>
<evidence type="ECO:0000313" key="13">
    <source>
        <dbReference type="EMBL" id="ESR37364.1"/>
    </source>
</evidence>